<feature type="domain" description="DUF4440" evidence="1">
    <location>
        <begin position="18"/>
        <end position="105"/>
    </location>
</feature>
<dbReference type="InterPro" id="IPR027843">
    <property type="entry name" value="DUF4440"/>
</dbReference>
<keyword evidence="3" id="KW-1185">Reference proteome</keyword>
<dbReference type="RefSeq" id="WP_140923978.1">
    <property type="nucleotide sequence ID" value="NZ_CP122311.1"/>
</dbReference>
<proteinExistence type="predicted"/>
<protein>
    <submittedName>
        <fullName evidence="2">Nuclear transport factor 2 family protein</fullName>
    </submittedName>
</protein>
<dbReference type="SUPFAM" id="SSF54427">
    <property type="entry name" value="NTF2-like"/>
    <property type="match status" value="1"/>
</dbReference>
<reference evidence="2 3" key="1">
    <citation type="submission" date="2019-06" db="EMBL/GenBank/DDBJ databases">
        <title>Taxogenomics and systematics of the genus Pantoea.</title>
        <authorList>
            <person name="Tambong J.T."/>
        </authorList>
    </citation>
    <scope>NUCLEOTIDE SEQUENCE [LARGE SCALE GENOMIC DNA]</scope>
    <source>
        <strain evidence="2 3">LMG 2558</strain>
    </source>
</reference>
<organism evidence="2 3">
    <name type="scientific">Pantoea anthophila</name>
    <dbReference type="NCBI Taxonomy" id="470931"/>
    <lineage>
        <taxon>Bacteria</taxon>
        <taxon>Pseudomonadati</taxon>
        <taxon>Pseudomonadota</taxon>
        <taxon>Gammaproteobacteria</taxon>
        <taxon>Enterobacterales</taxon>
        <taxon>Erwiniaceae</taxon>
        <taxon>Pantoea</taxon>
    </lineage>
</organism>
<dbReference type="InterPro" id="IPR032710">
    <property type="entry name" value="NTF2-like_dom_sf"/>
</dbReference>
<dbReference type="EMBL" id="VHIZ01000041">
    <property type="protein sequence ID" value="TPV27537.1"/>
    <property type="molecule type" value="Genomic_DNA"/>
</dbReference>
<evidence type="ECO:0000313" key="2">
    <source>
        <dbReference type="EMBL" id="TPV27537.1"/>
    </source>
</evidence>
<dbReference type="Pfam" id="PF14534">
    <property type="entry name" value="DUF4440"/>
    <property type="match status" value="1"/>
</dbReference>
<sequence>MLLDEMVKRERSLHGSQRRERPWLEQILHPEFCEITRSGSFITRAQTIEALIKEEPQPVMLSSGFQLVRTSEVSLILHYRSWDADGQRAALRASHWVREGQTWRMVFHQGTPASEPDLMREP</sequence>
<name>A0ABY2Z9I6_9GAMM</name>
<gene>
    <name evidence="2" type="ORF">FJW00_10385</name>
</gene>
<dbReference type="Gene3D" id="3.10.450.50">
    <property type="match status" value="1"/>
</dbReference>
<dbReference type="Proteomes" id="UP000316142">
    <property type="component" value="Unassembled WGS sequence"/>
</dbReference>
<evidence type="ECO:0000259" key="1">
    <source>
        <dbReference type="Pfam" id="PF14534"/>
    </source>
</evidence>
<comment type="caution">
    <text evidence="2">The sequence shown here is derived from an EMBL/GenBank/DDBJ whole genome shotgun (WGS) entry which is preliminary data.</text>
</comment>
<accession>A0ABY2Z9I6</accession>
<evidence type="ECO:0000313" key="3">
    <source>
        <dbReference type="Proteomes" id="UP000316142"/>
    </source>
</evidence>